<sequence length="224" mass="25468">MAESHGTPDPKFSDFVPRLKGASNWELWKQRMKIALNSKDPSYWAILIGQGKRPPDLPGMEESDVEAFDDTATEIIDDIPSASTPAPTTAAAQPATEEADLSRRKKAVEWVTWKYKPGVKPEEFVTKWRQLFTEMKEAYPIKEDVSSLCALLMFLHAVSNNTACQYWLSTVSIPTTSFFHIASADKNKGNKDKKQTKMVYCPFHERKTKHKPKECFLNPKNKKD</sequence>
<dbReference type="Proteomes" id="UP000191691">
    <property type="component" value="Unassembled WGS sequence"/>
</dbReference>
<proteinExistence type="predicted"/>
<feature type="region of interest" description="Disordered" evidence="1">
    <location>
        <begin position="79"/>
        <end position="99"/>
    </location>
</feature>
<protein>
    <submittedName>
        <fullName evidence="2">Uncharacterized protein</fullName>
    </submittedName>
</protein>
<dbReference type="EMBL" id="MOOB01000022">
    <property type="protein sequence ID" value="OQE86131.1"/>
    <property type="molecule type" value="Genomic_DNA"/>
</dbReference>
<evidence type="ECO:0000313" key="3">
    <source>
        <dbReference type="Proteomes" id="UP000191691"/>
    </source>
</evidence>
<evidence type="ECO:0000313" key="2">
    <source>
        <dbReference type="EMBL" id="OQE86131.1"/>
    </source>
</evidence>
<dbReference type="AlphaFoldDB" id="A0A1V6YFH5"/>
<organism evidence="2 3">
    <name type="scientific">Penicillium nalgiovense</name>
    <dbReference type="NCBI Taxonomy" id="60175"/>
    <lineage>
        <taxon>Eukaryota</taxon>
        <taxon>Fungi</taxon>
        <taxon>Dikarya</taxon>
        <taxon>Ascomycota</taxon>
        <taxon>Pezizomycotina</taxon>
        <taxon>Eurotiomycetes</taxon>
        <taxon>Eurotiomycetidae</taxon>
        <taxon>Eurotiales</taxon>
        <taxon>Aspergillaceae</taxon>
        <taxon>Penicillium</taxon>
    </lineage>
</organism>
<gene>
    <name evidence="2" type="ORF">PENNAL_c0022G08745</name>
</gene>
<name>A0A1V6YFH5_PENNA</name>
<reference evidence="3" key="1">
    <citation type="journal article" date="2017" name="Nat. Microbiol.">
        <title>Global analysis of biosynthetic gene clusters reveals vast potential of secondary metabolite production in Penicillium species.</title>
        <authorList>
            <person name="Nielsen J.C."/>
            <person name="Grijseels S."/>
            <person name="Prigent S."/>
            <person name="Ji B."/>
            <person name="Dainat J."/>
            <person name="Nielsen K.F."/>
            <person name="Frisvad J.C."/>
            <person name="Workman M."/>
            <person name="Nielsen J."/>
        </authorList>
    </citation>
    <scope>NUCLEOTIDE SEQUENCE [LARGE SCALE GENOMIC DNA]</scope>
    <source>
        <strain evidence="3">IBT 13039</strain>
    </source>
</reference>
<accession>A0A1V6YFH5</accession>
<comment type="caution">
    <text evidence="2">The sequence shown here is derived from an EMBL/GenBank/DDBJ whole genome shotgun (WGS) entry which is preliminary data.</text>
</comment>
<keyword evidence="3" id="KW-1185">Reference proteome</keyword>
<feature type="compositionally biased region" description="Low complexity" evidence="1">
    <location>
        <begin position="80"/>
        <end position="96"/>
    </location>
</feature>
<evidence type="ECO:0000256" key="1">
    <source>
        <dbReference type="SAM" id="MobiDB-lite"/>
    </source>
</evidence>